<reference evidence="3" key="2">
    <citation type="submission" date="2019-01" db="EMBL/GenBank/DDBJ databases">
        <title>Genome sequence of Desulfonema ishimotonii strain Tokyo 01.</title>
        <authorList>
            <person name="Fukui M."/>
        </authorList>
    </citation>
    <scope>NUCLEOTIDE SEQUENCE [LARGE SCALE GENOMIC DNA]</scope>
    <source>
        <strain evidence="3">Tokyo 01</strain>
    </source>
</reference>
<evidence type="ECO:0000313" key="2">
    <source>
        <dbReference type="EMBL" id="GBC63044.1"/>
    </source>
</evidence>
<dbReference type="Gene3D" id="3.40.1360.10">
    <property type="match status" value="1"/>
</dbReference>
<gene>
    <name evidence="2" type="ORF">DENIS_4033</name>
</gene>
<evidence type="ECO:0000313" key="3">
    <source>
        <dbReference type="Proteomes" id="UP000288096"/>
    </source>
</evidence>
<sequence>MKCPRCEANQKYKYGMTCNGCGYKFVLDPKARYGITDYAFKLAVDRLSGNGEYFFTRDQLYAQIYRTIRKKHHLGVLPLSCLGVFVFFFGTAILIGAFSLGWWAPFLLLFLITIAVILISRRPFKLPADVPACMIEKYQSRYPIENLVNGRRFRRMENRIPDEEFFNYAPERILITEHNDMADMLLMNRFHFETKTLVVSARKYPSPAFAACQRFMAEYPDLPVLLIHDCSEEGLQMQGRLVTDSEWHLEGRQISNLGLHPKDVENLKRPMWLPEKQDESASGAITTEAGKAMDHIRQSERMPLGVAAPRAMLGSMSLAVVGGMALLSEELLAQQRESDSGRDSTGSGFG</sequence>
<keyword evidence="3" id="KW-1185">Reference proteome</keyword>
<dbReference type="RefSeq" id="WP_124330164.1">
    <property type="nucleotide sequence ID" value="NZ_BEXT01000001.1"/>
</dbReference>
<keyword evidence="1" id="KW-0812">Transmembrane</keyword>
<accession>A0A401G1F5</accession>
<feature type="transmembrane region" description="Helical" evidence="1">
    <location>
        <begin position="102"/>
        <end position="119"/>
    </location>
</feature>
<reference evidence="3" key="1">
    <citation type="submission" date="2017-11" db="EMBL/GenBank/DDBJ databases">
        <authorList>
            <person name="Watanabe M."/>
            <person name="Kojima H."/>
        </authorList>
    </citation>
    <scope>NUCLEOTIDE SEQUENCE [LARGE SCALE GENOMIC DNA]</scope>
    <source>
        <strain evidence="3">Tokyo 01</strain>
    </source>
</reference>
<evidence type="ECO:0000256" key="1">
    <source>
        <dbReference type="SAM" id="Phobius"/>
    </source>
</evidence>
<keyword evidence="1" id="KW-1133">Transmembrane helix</keyword>
<dbReference type="GO" id="GO:0005694">
    <property type="term" value="C:chromosome"/>
    <property type="evidence" value="ECO:0007669"/>
    <property type="project" value="InterPro"/>
</dbReference>
<dbReference type="EMBL" id="BEXT01000001">
    <property type="protein sequence ID" value="GBC63044.1"/>
    <property type="molecule type" value="Genomic_DNA"/>
</dbReference>
<dbReference type="GO" id="GO:0003677">
    <property type="term" value="F:DNA binding"/>
    <property type="evidence" value="ECO:0007669"/>
    <property type="project" value="InterPro"/>
</dbReference>
<keyword evidence="1" id="KW-0472">Membrane</keyword>
<protein>
    <submittedName>
        <fullName evidence="2">Uncharacterized protein</fullName>
    </submittedName>
</protein>
<dbReference type="AlphaFoldDB" id="A0A401G1F5"/>
<dbReference type="SUPFAM" id="SSF56726">
    <property type="entry name" value="DNA topoisomerase IV, alpha subunit"/>
    <property type="match status" value="1"/>
</dbReference>
<dbReference type="OrthoDB" id="7061802at2"/>
<feature type="transmembrane region" description="Helical" evidence="1">
    <location>
        <begin position="74"/>
        <end position="96"/>
    </location>
</feature>
<dbReference type="InterPro" id="IPR036078">
    <property type="entry name" value="Spo11/TopoVI_A_sf"/>
</dbReference>
<proteinExistence type="predicted"/>
<comment type="caution">
    <text evidence="2">The sequence shown here is derived from an EMBL/GenBank/DDBJ whole genome shotgun (WGS) entry which is preliminary data.</text>
</comment>
<organism evidence="2 3">
    <name type="scientific">Desulfonema ishimotonii</name>
    <dbReference type="NCBI Taxonomy" id="45657"/>
    <lineage>
        <taxon>Bacteria</taxon>
        <taxon>Pseudomonadati</taxon>
        <taxon>Thermodesulfobacteriota</taxon>
        <taxon>Desulfobacteria</taxon>
        <taxon>Desulfobacterales</taxon>
        <taxon>Desulfococcaceae</taxon>
        <taxon>Desulfonema</taxon>
    </lineage>
</organism>
<dbReference type="Proteomes" id="UP000288096">
    <property type="component" value="Unassembled WGS sequence"/>
</dbReference>
<name>A0A401G1F5_9BACT</name>